<name>A0A1F4R462_UNCSA</name>
<accession>A0A1F4R462</accession>
<dbReference type="AlphaFoldDB" id="A0A1F4R462"/>
<proteinExistence type="predicted"/>
<dbReference type="Proteomes" id="UP000176938">
    <property type="component" value="Unassembled WGS sequence"/>
</dbReference>
<organism evidence="1 2">
    <name type="scientific">candidate division WOR-1 bacterium RIFCSPLOWO2_02_FULL_46_20</name>
    <dbReference type="NCBI Taxonomy" id="1802567"/>
    <lineage>
        <taxon>Bacteria</taxon>
        <taxon>Bacillati</taxon>
        <taxon>Saganbacteria</taxon>
    </lineage>
</organism>
<dbReference type="EMBL" id="METP01000067">
    <property type="protein sequence ID" value="OGC02900.1"/>
    <property type="molecule type" value="Genomic_DNA"/>
</dbReference>
<reference evidence="1 2" key="1">
    <citation type="journal article" date="2016" name="Nat. Commun.">
        <title>Thousands of microbial genomes shed light on interconnected biogeochemical processes in an aquifer system.</title>
        <authorList>
            <person name="Anantharaman K."/>
            <person name="Brown C.T."/>
            <person name="Hug L.A."/>
            <person name="Sharon I."/>
            <person name="Castelle C.J."/>
            <person name="Probst A.J."/>
            <person name="Thomas B.C."/>
            <person name="Singh A."/>
            <person name="Wilkins M.J."/>
            <person name="Karaoz U."/>
            <person name="Brodie E.L."/>
            <person name="Williams K.H."/>
            <person name="Hubbard S.S."/>
            <person name="Banfield J.F."/>
        </authorList>
    </citation>
    <scope>NUCLEOTIDE SEQUENCE [LARGE SCALE GENOMIC DNA]</scope>
</reference>
<protein>
    <submittedName>
        <fullName evidence="1">Uncharacterized protein</fullName>
    </submittedName>
</protein>
<evidence type="ECO:0000313" key="2">
    <source>
        <dbReference type="Proteomes" id="UP000176938"/>
    </source>
</evidence>
<gene>
    <name evidence="1" type="ORF">A3H38_05380</name>
</gene>
<evidence type="ECO:0000313" key="1">
    <source>
        <dbReference type="EMBL" id="OGC02900.1"/>
    </source>
</evidence>
<sequence length="658" mass="74420">MQITMVSRLGLAFRGKVLTRTGKELARLAVGTQRLLAGAERFFTRAELEITAAQRELAALQLHDLGLVPPSEPLSDRYYHLLQAAAEERGLTLTQPSELRAVAETVEKRRQTVAQAAMRQVSQLDSPTVDKLGLVNPAERKWLETISRAIVPLVTEIFDRQCWPDRPQEEYLARLDPRDAASRFHLIRIRTAVLPMLRPAFVPAGIREYKKYASSLPWFPAGPTYNGMWPADMTPEELDYLRKNHPNDHEVFRPYTMVERLSKEIKARIIKDGLLKNGKGQKVETIIRGLDGQEYRVVNICFHENYRPTLLKIAGHLRSSANIEVDGHALNPSFRNYLKTAAEAIEEGNFVKWLKADLEQKEGNLFFTLFPHEGYWADNIKFPFIMEIGIRDIKAGKVANDHLDIAKQLKERVGRMQRELGFNETQVTDPGGTSEDSTEFIWIYTAAGFIEAFPDGAPLGHDYPKVSYPGIRSHRNVIILDANLAVSQANMELVEKLFGPELARLYSPEIMRDLTAWHEAQHGMIGNRPDTIMKDGRSLGETFGELWGFLAEPGADIGSLTAHALLYKAGKISENHYRGSRLASVFRPVSRIYPKEVARSEDFIEKAPHVAGTMLYLGFIFKEGNTIVRFTEDNILEIDFSRLTAAIEKLDQKLIEFG</sequence>
<comment type="caution">
    <text evidence="1">The sequence shown here is derived from an EMBL/GenBank/DDBJ whole genome shotgun (WGS) entry which is preliminary data.</text>
</comment>